<dbReference type="OrthoDB" id="5224238at2759"/>
<reference evidence="2" key="1">
    <citation type="submission" date="2021-02" db="EMBL/GenBank/DDBJ databases">
        <title>Genome sequence Cadophora malorum strain M34.</title>
        <authorList>
            <person name="Stefanovic E."/>
            <person name="Vu D."/>
            <person name="Scully C."/>
            <person name="Dijksterhuis J."/>
            <person name="Roader J."/>
            <person name="Houbraken J."/>
        </authorList>
    </citation>
    <scope>NUCLEOTIDE SEQUENCE</scope>
    <source>
        <strain evidence="2">M34</strain>
    </source>
</reference>
<sequence length="451" mass="51728">MAETTLPFEVKRLIYDHIDLPTIKSLRLVSQSWAAVGIELLFLPTFTTKSSAIDISRLLKIGSRPQVAQQAAKTIRTLSFWSNDWDIICLRSIFCSRHVHLSKYEIVDFVPCQQESEALEELDGLIEQRKLDGIHGESITLLTQVLKHVPRLQRLHICCPNPFKNPMLRKVWEEYDLETYRKPSFEAGPLRLRNILVAARDAGLDIRHFRHEQFNSNYFFDETHAEFDVPWDFSHQLSTLRSLSLVINDPQGDLLQLTIDLHGNNDTVQSSLANTKHIYLPSTLESLSIKFESLNRVGILFLLPPTPTPTLNLQSLSLTGTGDDPRSFLNFLGSHTPCLRQLSFSSVELWTEEQNYDWKTFLCSLRDALGSQLQKFQLAGVVKPAERNGPTWMLWPIYRTDSEGDWEDLPPPEKPARNPNARERTREMERFLIAGGEWPMKAEDDVSNFVS</sequence>
<dbReference type="AlphaFoldDB" id="A0A8H8BV89"/>
<gene>
    <name evidence="2" type="ORF">IFR04_001915</name>
</gene>
<dbReference type="EMBL" id="JAFJYH010000015">
    <property type="protein sequence ID" value="KAG4424944.1"/>
    <property type="molecule type" value="Genomic_DNA"/>
</dbReference>
<comment type="caution">
    <text evidence="2">The sequence shown here is derived from an EMBL/GenBank/DDBJ whole genome shotgun (WGS) entry which is preliminary data.</text>
</comment>
<name>A0A8H8BV89_9HELO</name>
<evidence type="ECO:0000313" key="2">
    <source>
        <dbReference type="EMBL" id="KAG4424944.1"/>
    </source>
</evidence>
<evidence type="ECO:0000313" key="3">
    <source>
        <dbReference type="Proteomes" id="UP000664132"/>
    </source>
</evidence>
<keyword evidence="3" id="KW-1185">Reference proteome</keyword>
<proteinExistence type="predicted"/>
<feature type="compositionally biased region" description="Basic and acidic residues" evidence="1">
    <location>
        <begin position="414"/>
        <end position="424"/>
    </location>
</feature>
<dbReference type="Proteomes" id="UP000664132">
    <property type="component" value="Unassembled WGS sequence"/>
</dbReference>
<protein>
    <recommendedName>
        <fullName evidence="4">F-box domain-containing protein</fullName>
    </recommendedName>
</protein>
<feature type="region of interest" description="Disordered" evidence="1">
    <location>
        <begin position="404"/>
        <end position="424"/>
    </location>
</feature>
<organism evidence="2 3">
    <name type="scientific">Cadophora malorum</name>
    <dbReference type="NCBI Taxonomy" id="108018"/>
    <lineage>
        <taxon>Eukaryota</taxon>
        <taxon>Fungi</taxon>
        <taxon>Dikarya</taxon>
        <taxon>Ascomycota</taxon>
        <taxon>Pezizomycotina</taxon>
        <taxon>Leotiomycetes</taxon>
        <taxon>Helotiales</taxon>
        <taxon>Ploettnerulaceae</taxon>
        <taxon>Cadophora</taxon>
    </lineage>
</organism>
<accession>A0A8H8BV89</accession>
<evidence type="ECO:0000256" key="1">
    <source>
        <dbReference type="SAM" id="MobiDB-lite"/>
    </source>
</evidence>
<evidence type="ECO:0008006" key="4">
    <source>
        <dbReference type="Google" id="ProtNLM"/>
    </source>
</evidence>